<proteinExistence type="inferred from homology"/>
<accession>A0AAJ7TEC8</accession>
<dbReference type="Pfam" id="PF01008">
    <property type="entry name" value="IF-2B"/>
    <property type="match status" value="1"/>
</dbReference>
<dbReference type="GeneID" id="116945101"/>
<dbReference type="GO" id="GO:0048513">
    <property type="term" value="P:animal organ development"/>
    <property type="evidence" value="ECO:0007669"/>
    <property type="project" value="UniProtKB-ARBA"/>
</dbReference>
<keyword evidence="4 13" id="KW-0396">Initiation factor</keyword>
<evidence type="ECO:0000256" key="10">
    <source>
        <dbReference type="RuleBase" id="RU003814"/>
    </source>
</evidence>
<evidence type="ECO:0000256" key="5">
    <source>
        <dbReference type="ARBA" id="ARBA00022917"/>
    </source>
</evidence>
<evidence type="ECO:0000256" key="2">
    <source>
        <dbReference type="ARBA" id="ARBA00007251"/>
    </source>
</evidence>
<evidence type="ECO:0000256" key="7">
    <source>
        <dbReference type="ARBA" id="ARBA00044147"/>
    </source>
</evidence>
<sequence length="553" mass="60157">MQDTFDCMMEELPELSKEEKQRLRKERKQQQKKKKNKEEVHGDTGDGNSGGGSEPAPAAPPIPAAATVSGDGRDCGVRVTAPPTPSPPSTSTAALTNERGAPGEASGPSKSKAELRAERRARQEAERLGKTAKRGGDSGALAPCASAKSRGAGPTIDPKPKPPGLDGGPVVKRVSEHMQADDPAAQKKLAKKLERQQVPQRTDSTRKVTLFSHLHQYSRQMSLTHSLSLSSCVIHPSVLRLGLQYSQGVITGSNARAVALLHAFKQVIRDYSTPLNEDLCRDLVNKLKPDISFLNQCRPLAVSMGNAIKHLKSCISSIPAGTPERQAKELLCDWIDSFVQNKIELAAKAIADFAIQKIKDGDTILVYGCSSLVNRVLVEARMRGRTFRVVLVDSRPRMEAREAMRRLVRHGVPCTYVLVTALAYAMQEVSKVFLGAHALLANGYVMSRLGSSQVTLVAKAYNVPVLICCETYKFCERVQTDSFVSNELDDPDNLVCSRGDETPLSGWRDVPSLKLLNLVYDVTPPDFVAMVITDVGMIPCTSVPVVLRVKSDD</sequence>
<dbReference type="GO" id="GO:0005829">
    <property type="term" value="C:cytosol"/>
    <property type="evidence" value="ECO:0007669"/>
    <property type="project" value="UniProtKB-SubCell"/>
</dbReference>
<feature type="region of interest" description="Disordered" evidence="11">
    <location>
        <begin position="1"/>
        <end position="201"/>
    </location>
</feature>
<evidence type="ECO:0000313" key="12">
    <source>
        <dbReference type="Proteomes" id="UP001318040"/>
    </source>
</evidence>
<organism evidence="12 13">
    <name type="scientific">Petromyzon marinus</name>
    <name type="common">Sea lamprey</name>
    <dbReference type="NCBI Taxonomy" id="7757"/>
    <lineage>
        <taxon>Eukaryota</taxon>
        <taxon>Metazoa</taxon>
        <taxon>Chordata</taxon>
        <taxon>Craniata</taxon>
        <taxon>Vertebrata</taxon>
        <taxon>Cyclostomata</taxon>
        <taxon>Hyperoartia</taxon>
        <taxon>Petromyzontiformes</taxon>
        <taxon>Petromyzontidae</taxon>
        <taxon>Petromyzon</taxon>
    </lineage>
</organism>
<comment type="subcellular location">
    <subcellularLocation>
        <location evidence="1">Cytoplasm</location>
        <location evidence="1">Cytosol</location>
    </subcellularLocation>
</comment>
<dbReference type="InterPro" id="IPR037171">
    <property type="entry name" value="NagB/RpiA_transferase-like"/>
</dbReference>
<comment type="subunit">
    <text evidence="9">Component of the translation initiation factor 2B (eIF2B) complex which is a heterodecamer of two sets of five different subunits: alpha, beta, gamma, delta and epsilon. Subunits alpha, beta and delta comprise a regulatory subcomplex and subunits epsilon and gamma comprise a catalytic subcomplex. Within the complex, the hexameric regulatory complex resides at the center, with the two heterodimeric catalytic subcomplexes bound on opposite sides.</text>
</comment>
<dbReference type="InterPro" id="IPR042529">
    <property type="entry name" value="IF_2B-like_C"/>
</dbReference>
<evidence type="ECO:0000256" key="6">
    <source>
        <dbReference type="ARBA" id="ARBA00043898"/>
    </source>
</evidence>
<dbReference type="RefSeq" id="XP_032815103.1">
    <property type="nucleotide sequence ID" value="XM_032959212.1"/>
</dbReference>
<dbReference type="AlphaFoldDB" id="A0AAJ7TEC8"/>
<name>A0AAJ7TEC8_PETMA</name>
<feature type="compositionally biased region" description="Basic residues" evidence="11">
    <location>
        <begin position="22"/>
        <end position="35"/>
    </location>
</feature>
<dbReference type="SUPFAM" id="SSF100950">
    <property type="entry name" value="NagB/RpiA/CoA transferase-like"/>
    <property type="match status" value="1"/>
</dbReference>
<dbReference type="FunFam" id="3.40.50.10470:FF:000002">
    <property type="entry name" value="Probable translation initiation factor eIF-2B subunit delta"/>
    <property type="match status" value="1"/>
</dbReference>
<dbReference type="Gene3D" id="3.40.50.10470">
    <property type="entry name" value="Translation initiation factor eif-2b, domain 2"/>
    <property type="match status" value="1"/>
</dbReference>
<dbReference type="GO" id="GO:0005085">
    <property type="term" value="F:guanyl-nucleotide exchange factor activity"/>
    <property type="evidence" value="ECO:0007669"/>
    <property type="project" value="UniProtKB-ARBA"/>
</dbReference>
<dbReference type="PANTHER" id="PTHR10233">
    <property type="entry name" value="TRANSLATION INITIATION FACTOR EIF-2B"/>
    <property type="match status" value="1"/>
</dbReference>
<reference evidence="13" key="1">
    <citation type="submission" date="2025-08" db="UniProtKB">
        <authorList>
            <consortium name="RefSeq"/>
        </authorList>
    </citation>
    <scope>IDENTIFICATION</scope>
    <source>
        <tissue evidence="13">Sperm</tissue>
    </source>
</reference>
<evidence type="ECO:0000313" key="13">
    <source>
        <dbReference type="RefSeq" id="XP_032815103.1"/>
    </source>
</evidence>
<dbReference type="KEGG" id="pmrn:116945101"/>
<dbReference type="GO" id="GO:0007417">
    <property type="term" value="P:central nervous system development"/>
    <property type="evidence" value="ECO:0007669"/>
    <property type="project" value="UniProtKB-ARBA"/>
</dbReference>
<keyword evidence="5" id="KW-0648">Protein biosynthesis</keyword>
<evidence type="ECO:0000256" key="3">
    <source>
        <dbReference type="ARBA" id="ARBA00022490"/>
    </source>
</evidence>
<evidence type="ECO:0000256" key="9">
    <source>
        <dbReference type="ARBA" id="ARBA00046432"/>
    </source>
</evidence>
<comment type="function">
    <text evidence="6">Acts as a component of the translation initiation factor 2B (eIF2B) complex, which catalyzes the exchange of GDP for GTP on eukaryotic initiation factor 2 (eIF2) gamma subunit. Its guanine nucleotide exchange factor activity is repressed when bound to eIF2 complex phosphorylated on the alpha subunit, thereby limiting the amount of methionyl-initiator methionine tRNA available to the ribosome and consequently global translation is repressed.</text>
</comment>
<dbReference type="CTD" id="8890"/>
<dbReference type="InterPro" id="IPR000649">
    <property type="entry name" value="IF-2B-related"/>
</dbReference>
<feature type="compositionally biased region" description="Basic and acidic residues" evidence="11">
    <location>
        <begin position="111"/>
        <end position="129"/>
    </location>
</feature>
<evidence type="ECO:0000256" key="1">
    <source>
        <dbReference type="ARBA" id="ARBA00004514"/>
    </source>
</evidence>
<gene>
    <name evidence="13" type="primary">EIF2B4</name>
</gene>
<dbReference type="Proteomes" id="UP001318040">
    <property type="component" value="Chromosome 23"/>
</dbReference>
<evidence type="ECO:0000256" key="8">
    <source>
        <dbReference type="ARBA" id="ARBA00044356"/>
    </source>
</evidence>
<evidence type="ECO:0000256" key="4">
    <source>
        <dbReference type="ARBA" id="ARBA00022540"/>
    </source>
</evidence>
<dbReference type="GO" id="GO:0003743">
    <property type="term" value="F:translation initiation factor activity"/>
    <property type="evidence" value="ECO:0007669"/>
    <property type="project" value="UniProtKB-KW"/>
</dbReference>
<keyword evidence="3" id="KW-0963">Cytoplasm</keyword>
<dbReference type="GO" id="GO:0005851">
    <property type="term" value="C:eukaryotic translation initiation factor 2B complex"/>
    <property type="evidence" value="ECO:0007669"/>
    <property type="project" value="UniProtKB-ARBA"/>
</dbReference>
<evidence type="ECO:0000256" key="11">
    <source>
        <dbReference type="SAM" id="MobiDB-lite"/>
    </source>
</evidence>
<keyword evidence="12" id="KW-1185">Reference proteome</keyword>
<dbReference type="PANTHER" id="PTHR10233:SF14">
    <property type="entry name" value="TRANSLATION INITIATION FACTOR EIF-2B SUBUNIT DELTA"/>
    <property type="match status" value="1"/>
</dbReference>
<protein>
    <recommendedName>
        <fullName evidence="7">Translation initiation factor eIF2B subunit delta</fullName>
    </recommendedName>
    <alternativeName>
        <fullName evidence="8">eIF2B GDP-GTP exchange factor subunit delta</fullName>
    </alternativeName>
</protein>
<comment type="similarity">
    <text evidence="2 10">Belongs to the eIF-2B alpha/beta/delta subunits family.</text>
</comment>